<feature type="transmembrane region" description="Helical" evidence="1">
    <location>
        <begin position="177"/>
        <end position="195"/>
    </location>
</feature>
<gene>
    <name evidence="2" type="ORF">BB561_004984</name>
</gene>
<dbReference type="Proteomes" id="UP000245383">
    <property type="component" value="Unassembled WGS sequence"/>
</dbReference>
<sequence>MAPNPYYFKRQDNTNQQITKALTPTEQQKVILYIICGYTLGILILWHMPVLKYLLYPFKLVTVAFHEFSHAFVGILTGAKILAIKLDPNEGGSTTMTGGSLYCTLPAGYLGSSFIGALMIFCGFNETATKVASVLIVLCLLVTLFWSRNILSAVVSISFIAVIILLWVFWDGKGLKYIILFMGVMSCFYSLWDIVDDLIARKVNDSDATLFAKATGFSSRCCGCLWLMVSLIFFVGSVLLGIVAFK</sequence>
<evidence type="ECO:0000256" key="1">
    <source>
        <dbReference type="SAM" id="Phobius"/>
    </source>
</evidence>
<dbReference type="Pfam" id="PF13398">
    <property type="entry name" value="Peptidase_M50B"/>
    <property type="match status" value="1"/>
</dbReference>
<reference evidence="2 3" key="1">
    <citation type="journal article" date="2018" name="MBio">
        <title>Comparative Genomics Reveals the Core Gene Toolbox for the Fungus-Insect Symbiosis.</title>
        <authorList>
            <person name="Wang Y."/>
            <person name="Stata M."/>
            <person name="Wang W."/>
            <person name="Stajich J.E."/>
            <person name="White M.M."/>
            <person name="Moncalvo J.M."/>
        </authorList>
    </citation>
    <scope>NUCLEOTIDE SEQUENCE [LARGE SCALE GENOMIC DNA]</scope>
    <source>
        <strain evidence="2 3">SWE-8-4</strain>
    </source>
</reference>
<dbReference type="InterPro" id="IPR049500">
    <property type="entry name" value="Peptidase_M50B-like"/>
</dbReference>
<feature type="transmembrane region" description="Helical" evidence="1">
    <location>
        <begin position="60"/>
        <end position="84"/>
    </location>
</feature>
<accession>A0A2T9YD42</accession>
<feature type="transmembrane region" description="Helical" evidence="1">
    <location>
        <begin position="104"/>
        <end position="124"/>
    </location>
</feature>
<keyword evidence="1" id="KW-1133">Transmembrane helix</keyword>
<keyword evidence="1" id="KW-0472">Membrane</keyword>
<keyword evidence="3" id="KW-1185">Reference proteome</keyword>
<feature type="transmembrane region" description="Helical" evidence="1">
    <location>
        <begin position="225"/>
        <end position="245"/>
    </location>
</feature>
<protein>
    <submittedName>
        <fullName evidence="2">Uncharacterized protein</fullName>
    </submittedName>
</protein>
<dbReference type="AlphaFoldDB" id="A0A2T9YD42"/>
<feature type="transmembrane region" description="Helical" evidence="1">
    <location>
        <begin position="30"/>
        <end position="48"/>
    </location>
</feature>
<dbReference type="PANTHER" id="PTHR33979">
    <property type="entry name" value="OS02G0221600 PROTEIN"/>
    <property type="match status" value="1"/>
</dbReference>
<evidence type="ECO:0000313" key="2">
    <source>
        <dbReference type="EMBL" id="PVU90204.1"/>
    </source>
</evidence>
<dbReference type="OrthoDB" id="40823at2759"/>
<feature type="transmembrane region" description="Helical" evidence="1">
    <location>
        <begin position="131"/>
        <end position="147"/>
    </location>
</feature>
<proteinExistence type="predicted"/>
<comment type="caution">
    <text evidence="2">The sequence shown here is derived from an EMBL/GenBank/DDBJ whole genome shotgun (WGS) entry which is preliminary data.</text>
</comment>
<dbReference type="STRING" id="133385.A0A2T9YD42"/>
<keyword evidence="1" id="KW-0812">Transmembrane</keyword>
<dbReference type="EMBL" id="MBFR01000269">
    <property type="protein sequence ID" value="PVU90204.1"/>
    <property type="molecule type" value="Genomic_DNA"/>
</dbReference>
<evidence type="ECO:0000313" key="3">
    <source>
        <dbReference type="Proteomes" id="UP000245383"/>
    </source>
</evidence>
<feature type="transmembrane region" description="Helical" evidence="1">
    <location>
        <begin position="153"/>
        <end position="170"/>
    </location>
</feature>
<dbReference type="PANTHER" id="PTHR33979:SF2">
    <property type="entry name" value="PEPTIDASE M50B-LIKE-DOMAIN-CONTAINING PROTEIN"/>
    <property type="match status" value="1"/>
</dbReference>
<name>A0A2T9YD42_9FUNG</name>
<organism evidence="2 3">
    <name type="scientific">Smittium simulii</name>
    <dbReference type="NCBI Taxonomy" id="133385"/>
    <lineage>
        <taxon>Eukaryota</taxon>
        <taxon>Fungi</taxon>
        <taxon>Fungi incertae sedis</taxon>
        <taxon>Zoopagomycota</taxon>
        <taxon>Kickxellomycotina</taxon>
        <taxon>Harpellomycetes</taxon>
        <taxon>Harpellales</taxon>
        <taxon>Legeriomycetaceae</taxon>
        <taxon>Smittium</taxon>
    </lineage>
</organism>